<dbReference type="PANTHER" id="PTHR45586">
    <property type="entry name" value="TPR REPEAT-CONTAINING PROTEIN PA4667"/>
    <property type="match status" value="1"/>
</dbReference>
<gene>
    <name evidence="3" type="ORF">MNBD_ALPHA02-2310</name>
</gene>
<evidence type="ECO:0000313" key="3">
    <source>
        <dbReference type="EMBL" id="VAV88675.1"/>
    </source>
</evidence>
<keyword evidence="1" id="KW-0677">Repeat</keyword>
<dbReference type="PANTHER" id="PTHR45586:SF1">
    <property type="entry name" value="LIPOPOLYSACCHARIDE ASSEMBLY PROTEIN B"/>
    <property type="match status" value="1"/>
</dbReference>
<organism evidence="3">
    <name type="scientific">hydrothermal vent metagenome</name>
    <dbReference type="NCBI Taxonomy" id="652676"/>
    <lineage>
        <taxon>unclassified sequences</taxon>
        <taxon>metagenomes</taxon>
        <taxon>ecological metagenomes</taxon>
    </lineage>
</organism>
<dbReference type="Gene3D" id="1.25.40.10">
    <property type="entry name" value="Tetratricopeptide repeat domain"/>
    <property type="match status" value="3"/>
</dbReference>
<dbReference type="PROSITE" id="PS50005">
    <property type="entry name" value="TPR"/>
    <property type="match status" value="4"/>
</dbReference>
<dbReference type="Pfam" id="PF14559">
    <property type="entry name" value="TPR_19"/>
    <property type="match status" value="3"/>
</dbReference>
<evidence type="ECO:0000256" key="1">
    <source>
        <dbReference type="ARBA" id="ARBA00022737"/>
    </source>
</evidence>
<dbReference type="InterPro" id="IPR011990">
    <property type="entry name" value="TPR-like_helical_dom_sf"/>
</dbReference>
<reference evidence="3" key="1">
    <citation type="submission" date="2018-06" db="EMBL/GenBank/DDBJ databases">
        <authorList>
            <person name="Zhirakovskaya E."/>
        </authorList>
    </citation>
    <scope>NUCLEOTIDE SEQUENCE</scope>
</reference>
<dbReference type="Pfam" id="PF13432">
    <property type="entry name" value="TPR_16"/>
    <property type="match status" value="1"/>
</dbReference>
<sequence length="941" mass="105504">MLLTQSVTKILSGTRKTVTGFLVVIMATLLLSACGGEDSVSLEDRMQRALDWQSDGDLKAAVIELKNALVTYPDSQDARILLGRVYLELGMGAAAEKEISKAEELGIDENTIILPLAESWLLQSKLDEIIERLVYEPDSVTAVSLGKRYFLGEAYLGKGQIKKAEGYFDEVLQATPGNMKALVGKARISFIKKDTENTDKYIALAAAILPNNQELLQLKASRSWLSGDFEAVEGYYRKLVEYYPSYSINEVYLAWVELINGKTDEAGPRLVKLRDMAPENSLVNFVSALHAVMGKNYPDAKAYVEKVLSRVPGDYRTKFIGATATYALGEYEQSYAYIKQYLQVIPDDERAKELLVQLQIRLKKGTEAYATLKDLSVQAEKKEKFLNMLAKYELQKGDIEQARVHLEQSLLENPDQIESRQNLAYLRIAKGDIDEGMAEMERALSEIPDEFKRQMQRARMLIIVKKYDEAIKICRDLQKMDPDNVNGFICEGTAYYKKGDTGEALSPLLKVLAKKPGNKVASRLVASIHLKNKSYEKARNVQGKYLKIHPVDAKSTFGMYLLLMKADKEKEAIGYLKKSVELNPNARMPVLVLARHYLTEEQPEKALEVSDSIMPLFPRAEGLLEVRGKAQMSLKRFDAAARSFEKLVKENPENVLALQLLASAYDANRDYLKLDITAREILSLKPDDVKARIYSAKVGASRGKWQEADDILSNIKGAFTESPEYYSLRGRVNLAKRNFDQAIYYFDKNYKANPTIATAIQLAMVNQGAGKIDAALEVMVDWHQKNPDDTLAMASLGDLYLAKGAYGKANENYRRILEKYPASDNILNNLAWSLLKLGKEDEALSTIHKARKENPDSADFIDTEAEILLAKGEVKGAIRQYRKAAAKAPDDLKFKYHLALALNKAGQKEEAITTLKDLKADGRPFEGQNEAFDLLDQLQAE</sequence>
<dbReference type="InterPro" id="IPR019734">
    <property type="entry name" value="TPR_rpt"/>
</dbReference>
<dbReference type="SMART" id="SM00028">
    <property type="entry name" value="TPR"/>
    <property type="match status" value="13"/>
</dbReference>
<dbReference type="EMBL" id="UOED01000035">
    <property type="protein sequence ID" value="VAV88675.1"/>
    <property type="molecule type" value="Genomic_DNA"/>
</dbReference>
<dbReference type="NCBIfam" id="TIGR02917">
    <property type="entry name" value="PEP_TPR_lipo"/>
    <property type="match status" value="1"/>
</dbReference>
<dbReference type="InterPro" id="IPR014266">
    <property type="entry name" value="PEP-CTERM_TPR_PrsT"/>
</dbReference>
<dbReference type="AlphaFoldDB" id="A0A3B0RZF6"/>
<dbReference type="SUPFAM" id="SSF48452">
    <property type="entry name" value="TPR-like"/>
    <property type="match status" value="4"/>
</dbReference>
<protein>
    <submittedName>
        <fullName evidence="3">Uncharacterized protein</fullName>
    </submittedName>
</protein>
<evidence type="ECO:0000256" key="2">
    <source>
        <dbReference type="ARBA" id="ARBA00022803"/>
    </source>
</evidence>
<keyword evidence="2" id="KW-0802">TPR repeat</keyword>
<accession>A0A3B0RZF6</accession>
<name>A0A3B0RZF6_9ZZZZ</name>
<dbReference type="InterPro" id="IPR051012">
    <property type="entry name" value="CellSynth/LPSAsmb/PSIAsmb"/>
</dbReference>
<proteinExistence type="predicted"/>